<evidence type="ECO:0000313" key="4">
    <source>
        <dbReference type="Proteomes" id="UP001199469"/>
    </source>
</evidence>
<feature type="region of interest" description="Disordered" evidence="1">
    <location>
        <begin position="428"/>
        <end position="466"/>
    </location>
</feature>
<accession>A0ABS8PF48</accession>
<keyword evidence="4" id="KW-1185">Reference proteome</keyword>
<dbReference type="InterPro" id="IPR011009">
    <property type="entry name" value="Kinase-like_dom_sf"/>
</dbReference>
<evidence type="ECO:0000313" key="3">
    <source>
        <dbReference type="EMBL" id="MCD2196145.1"/>
    </source>
</evidence>
<dbReference type="RefSeq" id="WP_230737999.1">
    <property type="nucleotide sequence ID" value="NZ_JAJNDB010000005.1"/>
</dbReference>
<protein>
    <recommendedName>
        <fullName evidence="2">Protein kinase domain-containing protein</fullName>
    </recommendedName>
</protein>
<evidence type="ECO:0000256" key="1">
    <source>
        <dbReference type="SAM" id="MobiDB-lite"/>
    </source>
</evidence>
<dbReference type="Gene3D" id="1.10.510.10">
    <property type="entry name" value="Transferase(Phosphotransferase) domain 1"/>
    <property type="match status" value="1"/>
</dbReference>
<organism evidence="3 4">
    <name type="scientific">Actinomycetospora endophytica</name>
    <dbReference type="NCBI Taxonomy" id="2291215"/>
    <lineage>
        <taxon>Bacteria</taxon>
        <taxon>Bacillati</taxon>
        <taxon>Actinomycetota</taxon>
        <taxon>Actinomycetes</taxon>
        <taxon>Pseudonocardiales</taxon>
        <taxon>Pseudonocardiaceae</taxon>
        <taxon>Actinomycetospora</taxon>
    </lineage>
</organism>
<name>A0ABS8PF48_9PSEU</name>
<dbReference type="InterPro" id="IPR000719">
    <property type="entry name" value="Prot_kinase_dom"/>
</dbReference>
<comment type="caution">
    <text evidence="3">The sequence shown here is derived from an EMBL/GenBank/DDBJ whole genome shotgun (WGS) entry which is preliminary data.</text>
</comment>
<dbReference type="EMBL" id="JAJNDB010000005">
    <property type="protein sequence ID" value="MCD2196145.1"/>
    <property type="molecule type" value="Genomic_DNA"/>
</dbReference>
<dbReference type="SUPFAM" id="SSF56112">
    <property type="entry name" value="Protein kinase-like (PK-like)"/>
    <property type="match status" value="1"/>
</dbReference>
<reference evidence="3 4" key="1">
    <citation type="submission" date="2021-11" db="EMBL/GenBank/DDBJ databases">
        <title>Draft genome sequence of Actinomycetospora sp. SF1 isolated from the rhizosphere soil.</title>
        <authorList>
            <person name="Duangmal K."/>
            <person name="Chantavorakit T."/>
        </authorList>
    </citation>
    <scope>NUCLEOTIDE SEQUENCE [LARGE SCALE GENOMIC DNA]</scope>
    <source>
        <strain evidence="3 4">TBRC 5722</strain>
    </source>
</reference>
<feature type="domain" description="Protein kinase" evidence="2">
    <location>
        <begin position="11"/>
        <end position="290"/>
    </location>
</feature>
<dbReference type="Proteomes" id="UP001199469">
    <property type="component" value="Unassembled WGS sequence"/>
</dbReference>
<proteinExistence type="predicted"/>
<dbReference type="PROSITE" id="PS50011">
    <property type="entry name" value="PROTEIN_KINASE_DOM"/>
    <property type="match status" value="1"/>
</dbReference>
<gene>
    <name evidence="3" type="ORF">LQ327_22490</name>
</gene>
<sequence length="466" mass="49337">MTADLTPVDLEPLGLMLGFGGEAVVHEAANLQLAETDAELVYKRYRAPGLADTAHDVVAARLALSGSDRSRLDSLTTWPLRRVVDAGVLHGVVLPRIGPAYIRTMTVPGTGTTKTGPREAQGLMVPEPHGTRVLGATAVPNRDARLVVCRDLAAALMLLHDRMGLAYGDLSAKNVLVRLEEHPRILLIDCDAARPSGSGTTTLHSPDWNPPEGGPATTASDAYKLGLFVLRALTPVAPGSYNRDPSWAINELDADGFDLLRRSLHTDPQRRPRAAEWYVHLSRLLGDPVVPPRFLGCGLSVTVVAPGDTTTVLWRLDEPGEVTVTSHGRTLGSVSAPAGRGRREVSPTTSGVLRLRASNAAGEQDTAAGAVVVLSPHPTADLPVPMPSLPREGLPAAPVPPPLNLPPAVYGSTLTAFPPVPPFWPAPDDGAGPVAGSTPRLPDVPWWLVDPTAVPQGTPTRREARR</sequence>
<feature type="region of interest" description="Disordered" evidence="1">
    <location>
        <begin position="326"/>
        <end position="349"/>
    </location>
</feature>
<evidence type="ECO:0000259" key="2">
    <source>
        <dbReference type="PROSITE" id="PS50011"/>
    </source>
</evidence>